<evidence type="ECO:0000256" key="1">
    <source>
        <dbReference type="SAM" id="Phobius"/>
    </source>
</evidence>
<dbReference type="EMBL" id="ML996288">
    <property type="protein sequence ID" value="KAF2728257.1"/>
    <property type="molecule type" value="Genomic_DNA"/>
</dbReference>
<keyword evidence="1" id="KW-0812">Transmembrane</keyword>
<evidence type="ECO:0000313" key="2">
    <source>
        <dbReference type="EMBL" id="KAF2728257.1"/>
    </source>
</evidence>
<organism evidence="2 3">
    <name type="scientific">Polyplosphaeria fusca</name>
    <dbReference type="NCBI Taxonomy" id="682080"/>
    <lineage>
        <taxon>Eukaryota</taxon>
        <taxon>Fungi</taxon>
        <taxon>Dikarya</taxon>
        <taxon>Ascomycota</taxon>
        <taxon>Pezizomycotina</taxon>
        <taxon>Dothideomycetes</taxon>
        <taxon>Pleosporomycetidae</taxon>
        <taxon>Pleosporales</taxon>
        <taxon>Tetraplosphaeriaceae</taxon>
        <taxon>Polyplosphaeria</taxon>
    </lineage>
</organism>
<comment type="caution">
    <text evidence="2">The sequence shown here is derived from an EMBL/GenBank/DDBJ whole genome shotgun (WGS) entry which is preliminary data.</text>
</comment>
<protein>
    <submittedName>
        <fullName evidence="2">Uncharacterized protein</fullName>
    </submittedName>
</protein>
<dbReference type="AlphaFoldDB" id="A0A9P4QNZ8"/>
<gene>
    <name evidence="2" type="ORF">EJ04DRAFT_516743</name>
</gene>
<feature type="transmembrane region" description="Helical" evidence="1">
    <location>
        <begin position="39"/>
        <end position="62"/>
    </location>
</feature>
<name>A0A9P4QNZ8_9PLEO</name>
<keyword evidence="1" id="KW-0472">Membrane</keyword>
<sequence>MRTSRLSEMLARRTKNLESGSGGGVCGRRKERRLRGKALAIRGLFFIALGGSTYFPFLVLCITSEQYKQDCSSVQARACLIIYYLGASVARMGVSPAERVKRRVASHVAWREASKVVLSRIMC</sequence>
<evidence type="ECO:0000313" key="3">
    <source>
        <dbReference type="Proteomes" id="UP000799444"/>
    </source>
</evidence>
<keyword evidence="1" id="KW-1133">Transmembrane helix</keyword>
<dbReference type="Proteomes" id="UP000799444">
    <property type="component" value="Unassembled WGS sequence"/>
</dbReference>
<feature type="transmembrane region" description="Helical" evidence="1">
    <location>
        <begin position="74"/>
        <end position="94"/>
    </location>
</feature>
<keyword evidence="3" id="KW-1185">Reference proteome</keyword>
<proteinExistence type="predicted"/>
<accession>A0A9P4QNZ8</accession>
<reference evidence="2" key="1">
    <citation type="journal article" date="2020" name="Stud. Mycol.">
        <title>101 Dothideomycetes genomes: a test case for predicting lifestyles and emergence of pathogens.</title>
        <authorList>
            <person name="Haridas S."/>
            <person name="Albert R."/>
            <person name="Binder M."/>
            <person name="Bloem J."/>
            <person name="Labutti K."/>
            <person name="Salamov A."/>
            <person name="Andreopoulos B."/>
            <person name="Baker S."/>
            <person name="Barry K."/>
            <person name="Bills G."/>
            <person name="Bluhm B."/>
            <person name="Cannon C."/>
            <person name="Castanera R."/>
            <person name="Culley D."/>
            <person name="Daum C."/>
            <person name="Ezra D."/>
            <person name="Gonzalez J."/>
            <person name="Henrissat B."/>
            <person name="Kuo A."/>
            <person name="Liang C."/>
            <person name="Lipzen A."/>
            <person name="Lutzoni F."/>
            <person name="Magnuson J."/>
            <person name="Mondo S."/>
            <person name="Nolan M."/>
            <person name="Ohm R."/>
            <person name="Pangilinan J."/>
            <person name="Park H.-J."/>
            <person name="Ramirez L."/>
            <person name="Alfaro M."/>
            <person name="Sun H."/>
            <person name="Tritt A."/>
            <person name="Yoshinaga Y."/>
            <person name="Zwiers L.-H."/>
            <person name="Turgeon B."/>
            <person name="Goodwin S."/>
            <person name="Spatafora J."/>
            <person name="Crous P."/>
            <person name="Grigoriev I."/>
        </authorList>
    </citation>
    <scope>NUCLEOTIDE SEQUENCE</scope>
    <source>
        <strain evidence="2">CBS 125425</strain>
    </source>
</reference>